<reference evidence="3" key="1">
    <citation type="submission" date="2024-03" db="EMBL/GenBank/DDBJ databases">
        <title>Diverse circular DNA viruses in blood, oral, and fecal samples of captive lemurs.</title>
        <authorList>
            <person name="Paietta E.N."/>
            <person name="Kraberger S."/>
            <person name="Lund M.C."/>
            <person name="Custer J.M."/>
            <person name="Vargas K.M."/>
            <person name="Ehmke E.E."/>
            <person name="Yoder A.D."/>
            <person name="Varsani A."/>
        </authorList>
    </citation>
    <scope>NUCLEOTIDE SEQUENCE</scope>
    <source>
        <strain evidence="3">Duke_22FF_208</strain>
    </source>
</reference>
<dbReference type="GO" id="GO:0006950">
    <property type="term" value="P:response to stress"/>
    <property type="evidence" value="ECO:0007669"/>
    <property type="project" value="UniProtKB-ARBA"/>
</dbReference>
<sequence length="308" mass="34954">MTYRHLNTGALAELIEKQENKAIMKVIETGEIKEVGIATFKRWWRVVKDEVPVETASTEEPETKATPTESQTTQNEPEAPKAKETSTEETEAPAETVEVTETEGKPLALSEIVNKLENLFDLLNGLYFEGKLPRPVITVQSTPRAYGHCTTKKIWKTGEDGEDKGQYEINIGAEYLNRPSENTAATMLHEMVHLYCRENNLTETCQNGRYHNKLFKQECEARDLIIDYDRANGYSTTTPSETFIEKLRENGYVLEVPFARHTLEKKSKRASRVKAHTYICPVCGQKVKSTQELSLICGICEVEMERAE</sequence>
<accession>A0AAU8AWN3</accession>
<feature type="region of interest" description="Disordered" evidence="1">
    <location>
        <begin position="53"/>
        <end position="103"/>
    </location>
</feature>
<feature type="domain" description="SprT-like" evidence="2">
    <location>
        <begin position="116"/>
        <end position="219"/>
    </location>
</feature>
<protein>
    <submittedName>
        <fullName evidence="3">SprT-like domain-containing protein</fullName>
    </submittedName>
</protein>
<evidence type="ECO:0000313" key="3">
    <source>
        <dbReference type="EMBL" id="XCD04310.1"/>
    </source>
</evidence>
<organism evidence="3">
    <name type="scientific">Dulem virus 37</name>
    <dbReference type="NCBI Taxonomy" id="3145755"/>
    <lineage>
        <taxon>Viruses</taxon>
        <taxon>Duplodnaviria</taxon>
        <taxon>Heunggongvirae</taxon>
        <taxon>Uroviricota</taxon>
        <taxon>Caudoviricetes</taxon>
    </lineage>
</organism>
<dbReference type="EMBL" id="PP511443">
    <property type="protein sequence ID" value="XCD04310.1"/>
    <property type="molecule type" value="Genomic_DNA"/>
</dbReference>
<proteinExistence type="predicted"/>
<name>A0AAU8AWN3_9CAUD</name>
<evidence type="ECO:0000256" key="1">
    <source>
        <dbReference type="SAM" id="MobiDB-lite"/>
    </source>
</evidence>
<dbReference type="InterPro" id="IPR006640">
    <property type="entry name" value="SprT-like_domain"/>
</dbReference>
<feature type="compositionally biased region" description="Low complexity" evidence="1">
    <location>
        <begin position="54"/>
        <end position="70"/>
    </location>
</feature>
<dbReference type="Pfam" id="PF10263">
    <property type="entry name" value="SprT-like"/>
    <property type="match status" value="1"/>
</dbReference>
<evidence type="ECO:0000259" key="2">
    <source>
        <dbReference type="Pfam" id="PF10263"/>
    </source>
</evidence>